<dbReference type="Proteomes" id="UP000642673">
    <property type="component" value="Unassembled WGS sequence"/>
</dbReference>
<feature type="region of interest" description="Disordered" evidence="1">
    <location>
        <begin position="57"/>
        <end position="77"/>
    </location>
</feature>
<dbReference type="Gene3D" id="2.130.10.10">
    <property type="entry name" value="YVTN repeat-like/Quinoprotein amine dehydrogenase"/>
    <property type="match status" value="1"/>
</dbReference>
<reference evidence="3" key="1">
    <citation type="journal article" date="2019" name="Int. J. Syst. Evol. Microbiol.">
        <title>The Global Catalogue of Microorganisms (GCM) 10K type strain sequencing project: providing services to taxonomists for standard genome sequencing and annotation.</title>
        <authorList>
            <consortium name="The Broad Institute Genomics Platform"/>
            <consortium name="The Broad Institute Genome Sequencing Center for Infectious Disease"/>
            <person name="Wu L."/>
            <person name="Ma J."/>
        </authorList>
    </citation>
    <scope>NUCLEOTIDE SEQUENCE [LARGE SCALE GENOMIC DNA]</scope>
    <source>
        <strain evidence="3">JCM 4738</strain>
    </source>
</reference>
<gene>
    <name evidence="2" type="ORF">GCM10010347_63790</name>
</gene>
<dbReference type="InterPro" id="IPR051200">
    <property type="entry name" value="Host-pathogen_enzymatic-act"/>
</dbReference>
<evidence type="ECO:0000256" key="1">
    <source>
        <dbReference type="SAM" id="MobiDB-lite"/>
    </source>
</evidence>
<dbReference type="PANTHER" id="PTHR47197">
    <property type="entry name" value="PROTEIN NIRF"/>
    <property type="match status" value="1"/>
</dbReference>
<evidence type="ECO:0000313" key="2">
    <source>
        <dbReference type="EMBL" id="GHB84095.1"/>
    </source>
</evidence>
<evidence type="ECO:0000313" key="3">
    <source>
        <dbReference type="Proteomes" id="UP000642673"/>
    </source>
</evidence>
<dbReference type="PANTHER" id="PTHR47197:SF3">
    <property type="entry name" value="DIHYDRO-HEME D1 DEHYDROGENASE"/>
    <property type="match status" value="1"/>
</dbReference>
<dbReference type="InterPro" id="IPR015943">
    <property type="entry name" value="WD40/YVTN_repeat-like_dom_sf"/>
</dbReference>
<sequence>MANVRSDDVSVISTRTREVTRTVDVGDSPLGLAVLPDGTRLYVANAASDDLSVIETAVDGHGPHPGRSATRRHWRQP</sequence>
<dbReference type="EMBL" id="BMVP01000024">
    <property type="protein sequence ID" value="GHB84095.1"/>
    <property type="molecule type" value="Genomic_DNA"/>
</dbReference>
<name>A0ABQ3F570_9ACTN</name>
<comment type="caution">
    <text evidence="2">The sequence shown here is derived from an EMBL/GenBank/DDBJ whole genome shotgun (WGS) entry which is preliminary data.</text>
</comment>
<dbReference type="NCBIfam" id="TIGR02276">
    <property type="entry name" value="beta_rpt_yvtn"/>
    <property type="match status" value="2"/>
</dbReference>
<dbReference type="SUPFAM" id="SSF50974">
    <property type="entry name" value="Nitrous oxide reductase, N-terminal domain"/>
    <property type="match status" value="1"/>
</dbReference>
<keyword evidence="3" id="KW-1185">Reference proteome</keyword>
<organism evidence="2 3">
    <name type="scientific">Streptomyces cirratus</name>
    <dbReference type="NCBI Taxonomy" id="68187"/>
    <lineage>
        <taxon>Bacteria</taxon>
        <taxon>Bacillati</taxon>
        <taxon>Actinomycetota</taxon>
        <taxon>Actinomycetes</taxon>
        <taxon>Kitasatosporales</taxon>
        <taxon>Streptomycetaceae</taxon>
        <taxon>Streptomyces</taxon>
    </lineage>
</organism>
<protein>
    <submittedName>
        <fullName evidence="2">Uncharacterized protein</fullName>
    </submittedName>
</protein>
<accession>A0ABQ3F570</accession>
<dbReference type="InterPro" id="IPR011045">
    <property type="entry name" value="N2O_reductase_N"/>
</dbReference>
<proteinExistence type="predicted"/>
<dbReference type="InterPro" id="IPR011964">
    <property type="entry name" value="YVTN_b-propeller_repeat"/>
</dbReference>